<feature type="region of interest" description="Disordered" evidence="2">
    <location>
        <begin position="1"/>
        <end position="49"/>
    </location>
</feature>
<dbReference type="InterPro" id="IPR001012">
    <property type="entry name" value="UBX_dom"/>
</dbReference>
<organism evidence="4">
    <name type="scientific">Corethron hystrix</name>
    <dbReference type="NCBI Taxonomy" id="216773"/>
    <lineage>
        <taxon>Eukaryota</taxon>
        <taxon>Sar</taxon>
        <taxon>Stramenopiles</taxon>
        <taxon>Ochrophyta</taxon>
        <taxon>Bacillariophyta</taxon>
        <taxon>Coscinodiscophyceae</taxon>
        <taxon>Corethrophycidae</taxon>
        <taxon>Corethrales</taxon>
        <taxon>Corethraceae</taxon>
        <taxon>Corethron</taxon>
    </lineage>
</organism>
<feature type="compositionally biased region" description="Basic and acidic residues" evidence="2">
    <location>
        <begin position="373"/>
        <end position="400"/>
    </location>
</feature>
<dbReference type="Gene3D" id="3.40.30.10">
    <property type="entry name" value="Glutaredoxin"/>
    <property type="match status" value="1"/>
</dbReference>
<dbReference type="SMART" id="SM00166">
    <property type="entry name" value="UBX"/>
    <property type="match status" value="1"/>
</dbReference>
<evidence type="ECO:0000313" key="4">
    <source>
        <dbReference type="EMBL" id="CAD8904097.1"/>
    </source>
</evidence>
<feature type="domain" description="UBX" evidence="3">
    <location>
        <begin position="410"/>
        <end position="510"/>
    </location>
</feature>
<dbReference type="PANTHER" id="PTHR23322:SF1">
    <property type="entry name" value="FAS-ASSOCIATED FACTOR 2"/>
    <property type="match status" value="1"/>
</dbReference>
<dbReference type="SMART" id="SM00594">
    <property type="entry name" value="UAS"/>
    <property type="match status" value="1"/>
</dbReference>
<dbReference type="SUPFAM" id="SSF54236">
    <property type="entry name" value="Ubiquitin-like"/>
    <property type="match status" value="1"/>
</dbReference>
<dbReference type="InterPro" id="IPR029071">
    <property type="entry name" value="Ubiquitin-like_domsf"/>
</dbReference>
<feature type="region of interest" description="Disordered" evidence="2">
    <location>
        <begin position="371"/>
        <end position="400"/>
    </location>
</feature>
<name>A0A7S1G224_9STRA</name>
<protein>
    <recommendedName>
        <fullName evidence="3">UBX domain-containing protein</fullName>
    </recommendedName>
</protein>
<dbReference type="Pfam" id="PF00789">
    <property type="entry name" value="UBX"/>
    <property type="match status" value="1"/>
</dbReference>
<gene>
    <name evidence="4" type="ORF">CHYS00102_LOCUS31317</name>
</gene>
<dbReference type="GO" id="GO:0036503">
    <property type="term" value="P:ERAD pathway"/>
    <property type="evidence" value="ECO:0007669"/>
    <property type="project" value="TreeGrafter"/>
</dbReference>
<accession>A0A7S1G224</accession>
<dbReference type="PROSITE" id="PS50033">
    <property type="entry name" value="UBX"/>
    <property type="match status" value="1"/>
</dbReference>
<dbReference type="PANTHER" id="PTHR23322">
    <property type="entry name" value="FAS-ASSOCIATED PROTEIN"/>
    <property type="match status" value="1"/>
</dbReference>
<feature type="compositionally biased region" description="Basic and acidic residues" evidence="2">
    <location>
        <begin position="326"/>
        <end position="336"/>
    </location>
</feature>
<proteinExistence type="predicted"/>
<dbReference type="GO" id="GO:0043130">
    <property type="term" value="F:ubiquitin binding"/>
    <property type="evidence" value="ECO:0007669"/>
    <property type="project" value="TreeGrafter"/>
</dbReference>
<dbReference type="Gene3D" id="3.10.20.90">
    <property type="entry name" value="Phosphatidylinositol 3-kinase Catalytic Subunit, Chain A, domain 1"/>
    <property type="match status" value="1"/>
</dbReference>
<evidence type="ECO:0000256" key="2">
    <source>
        <dbReference type="SAM" id="MobiDB-lite"/>
    </source>
</evidence>
<dbReference type="InterPro" id="IPR006577">
    <property type="entry name" value="UAS"/>
</dbReference>
<keyword evidence="1" id="KW-0175">Coiled coil</keyword>
<evidence type="ECO:0000256" key="1">
    <source>
        <dbReference type="ARBA" id="ARBA00023054"/>
    </source>
</evidence>
<evidence type="ECO:0000259" key="3">
    <source>
        <dbReference type="PROSITE" id="PS50033"/>
    </source>
</evidence>
<sequence length="515" mass="56511">MSSPPPSPFSPDSDGVPPPTSAGASVRQRPSAGAPSDAPPSSGPTSFRARRIRTSITSSSGPPQVSSSRRPVPQIFHLLLVRIASALAAFLRCLFRDLLPSPDPYGGLSPESCDRCAYRFSEDMKKMYCNGKGNEEEEGIDDAENLPWSTVGYQRLLSCLSDGTYNRAIDDGSEAPSTISQLEEDDGGSVPPPRLVLVYLHSPIHRHTRPFVRDVLLNPRLSSFAAEQSLILWGGDVSRSAEANALAHSLGISTFPALAIVGCPVVQDYIQQNSNTNTTSRGHKSEILYLRSGYPDGSSPAQTLARVLSDVGSASRRHHRATSEALRVRRERSEASRLRVEQDGEYRAALEADRRREEERAAQLEVEAAAKTAAREAEAEAEREQEEAKAAQRAKRNDARVRLREEPGVGEGGTCRVRITMPCGARIDRRFYENDTVQSIRDFLTVSWEDAEKEADMIELLTTPTSRGRKKVPQRIENFSMSTNFPKRILDSNEMTLLGAGLVPQAVIMLQDLDA</sequence>
<dbReference type="GO" id="GO:0005783">
    <property type="term" value="C:endoplasmic reticulum"/>
    <property type="evidence" value="ECO:0007669"/>
    <property type="project" value="TreeGrafter"/>
</dbReference>
<dbReference type="AlphaFoldDB" id="A0A7S1G224"/>
<reference evidence="4" key="1">
    <citation type="submission" date="2021-01" db="EMBL/GenBank/DDBJ databases">
        <authorList>
            <person name="Corre E."/>
            <person name="Pelletier E."/>
            <person name="Niang G."/>
            <person name="Scheremetjew M."/>
            <person name="Finn R."/>
            <person name="Kale V."/>
            <person name="Holt S."/>
            <person name="Cochrane G."/>
            <person name="Meng A."/>
            <person name="Brown T."/>
            <person name="Cohen L."/>
        </authorList>
    </citation>
    <scope>NUCLEOTIDE SEQUENCE</scope>
    <source>
        <strain evidence="4">308</strain>
    </source>
</reference>
<dbReference type="EMBL" id="HBFR01042816">
    <property type="protein sequence ID" value="CAD8904097.1"/>
    <property type="molecule type" value="Transcribed_RNA"/>
</dbReference>
<dbReference type="CDD" id="cd01767">
    <property type="entry name" value="UBX"/>
    <property type="match status" value="1"/>
</dbReference>
<feature type="region of interest" description="Disordered" evidence="2">
    <location>
        <begin position="310"/>
        <end position="336"/>
    </location>
</feature>
<dbReference type="InterPro" id="IPR050730">
    <property type="entry name" value="UBX_domain-protein"/>
</dbReference>